<dbReference type="AlphaFoldDB" id="A0A7W3IYA3"/>
<dbReference type="Proteomes" id="UP000580910">
    <property type="component" value="Unassembled WGS sequence"/>
</dbReference>
<keyword evidence="2" id="KW-0732">Signal</keyword>
<evidence type="ECO:0000313" key="5">
    <source>
        <dbReference type="Proteomes" id="UP000580910"/>
    </source>
</evidence>
<feature type="signal peptide" evidence="2">
    <location>
        <begin position="1"/>
        <end position="25"/>
    </location>
</feature>
<evidence type="ECO:0000313" key="4">
    <source>
        <dbReference type="EMBL" id="MBA8802759.1"/>
    </source>
</evidence>
<dbReference type="InterPro" id="IPR026004">
    <property type="entry name" value="Septum_form"/>
</dbReference>
<evidence type="ECO:0000256" key="1">
    <source>
        <dbReference type="SAM" id="MobiDB-lite"/>
    </source>
</evidence>
<feature type="region of interest" description="Disordered" evidence="1">
    <location>
        <begin position="24"/>
        <end position="54"/>
    </location>
</feature>
<gene>
    <name evidence="4" type="ORF">FB382_001050</name>
</gene>
<accession>A0A7W3IYA3</accession>
<sequence length="282" mass="29146">MTPSRRLAALLVASLAGVAALTACSGGDEPSPDSSTPASSASEPSATPTTATAAPRPGNRACYALSYDAAVAPTSDADPVDCAAAHTSITYAVGTLDTVVAGHLLAVDSKRVQAQVATDCPAALPKFLGATPDQLHLSMLRAVWFTPTVEQSDAGADWYRCDVIAVAADGKLAALTGKIGGVLAKPEARQRFGMCGTAEPGTADFHRVICSTDHSWKAIATVPIAGDKYPGEDAARAAGQTPCENAGRDAASDKLNFQWSYEWPTAEQWDAGQHYGLCWVPA</sequence>
<evidence type="ECO:0000256" key="2">
    <source>
        <dbReference type="SAM" id="SignalP"/>
    </source>
</evidence>
<name>A0A7W3IYA3_9ACTN</name>
<proteinExistence type="predicted"/>
<reference evidence="4 5" key="1">
    <citation type="submission" date="2020-07" db="EMBL/GenBank/DDBJ databases">
        <title>Sequencing the genomes of 1000 actinobacteria strains.</title>
        <authorList>
            <person name="Klenk H.-P."/>
        </authorList>
    </citation>
    <scope>NUCLEOTIDE SEQUENCE [LARGE SCALE GENOMIC DNA]</scope>
    <source>
        <strain evidence="4 5">DSM 21349</strain>
    </source>
</reference>
<protein>
    <recommendedName>
        <fullName evidence="3">Septum formation-related domain-containing protein</fullName>
    </recommendedName>
</protein>
<dbReference type="Pfam" id="PF13845">
    <property type="entry name" value="Septum_form"/>
    <property type="match status" value="1"/>
</dbReference>
<keyword evidence="5" id="KW-1185">Reference proteome</keyword>
<dbReference type="RefSeq" id="WP_182537396.1">
    <property type="nucleotide sequence ID" value="NZ_JACGXA010000001.1"/>
</dbReference>
<dbReference type="EMBL" id="JACGXA010000001">
    <property type="protein sequence ID" value="MBA8802759.1"/>
    <property type="molecule type" value="Genomic_DNA"/>
</dbReference>
<organism evidence="4 5">
    <name type="scientific">Nocardioides ginsengisegetis</name>
    <dbReference type="NCBI Taxonomy" id="661491"/>
    <lineage>
        <taxon>Bacteria</taxon>
        <taxon>Bacillati</taxon>
        <taxon>Actinomycetota</taxon>
        <taxon>Actinomycetes</taxon>
        <taxon>Propionibacteriales</taxon>
        <taxon>Nocardioidaceae</taxon>
        <taxon>Nocardioides</taxon>
    </lineage>
</organism>
<feature type="chain" id="PRO_5030797679" description="Septum formation-related domain-containing protein" evidence="2">
    <location>
        <begin position="26"/>
        <end position="282"/>
    </location>
</feature>
<feature type="domain" description="Septum formation-related" evidence="3">
    <location>
        <begin position="73"/>
        <end position="277"/>
    </location>
</feature>
<evidence type="ECO:0000259" key="3">
    <source>
        <dbReference type="Pfam" id="PF13845"/>
    </source>
</evidence>
<comment type="caution">
    <text evidence="4">The sequence shown here is derived from an EMBL/GenBank/DDBJ whole genome shotgun (WGS) entry which is preliminary data.</text>
</comment>
<dbReference type="PROSITE" id="PS51257">
    <property type="entry name" value="PROKAR_LIPOPROTEIN"/>
    <property type="match status" value="1"/>
</dbReference>